<organism evidence="8 9">
    <name type="scientific">Parasitella parasitica</name>
    <dbReference type="NCBI Taxonomy" id="35722"/>
    <lineage>
        <taxon>Eukaryota</taxon>
        <taxon>Fungi</taxon>
        <taxon>Fungi incertae sedis</taxon>
        <taxon>Mucoromycota</taxon>
        <taxon>Mucoromycotina</taxon>
        <taxon>Mucoromycetes</taxon>
        <taxon>Mucorales</taxon>
        <taxon>Mucorineae</taxon>
        <taxon>Mucoraceae</taxon>
        <taxon>Parasitella</taxon>
    </lineage>
</organism>
<dbReference type="InterPro" id="IPR029063">
    <property type="entry name" value="SAM-dependent_MTases_sf"/>
</dbReference>
<dbReference type="EMBL" id="LN721931">
    <property type="protein sequence ID" value="CEP09548.1"/>
    <property type="molecule type" value="Genomic_DNA"/>
</dbReference>
<evidence type="ECO:0000256" key="7">
    <source>
        <dbReference type="ARBA" id="ARBA00045681"/>
    </source>
</evidence>
<evidence type="ECO:0000256" key="6">
    <source>
        <dbReference type="ARBA" id="ARBA00023128"/>
    </source>
</evidence>
<dbReference type="SUPFAM" id="SSF53335">
    <property type="entry name" value="S-adenosyl-L-methionine-dependent methyltransferases"/>
    <property type="match status" value="1"/>
</dbReference>
<dbReference type="OrthoDB" id="421327at2759"/>
<evidence type="ECO:0000256" key="1">
    <source>
        <dbReference type="ARBA" id="ARBA00004173"/>
    </source>
</evidence>
<evidence type="ECO:0000256" key="2">
    <source>
        <dbReference type="ARBA" id="ARBA00022723"/>
    </source>
</evidence>
<evidence type="ECO:0008006" key="10">
    <source>
        <dbReference type="Google" id="ProtNLM"/>
    </source>
</evidence>
<comment type="subcellular location">
    <subcellularLocation>
        <location evidence="1">Mitochondrion</location>
    </subcellularLocation>
</comment>
<dbReference type="AlphaFoldDB" id="A0A0B7N2D4"/>
<dbReference type="PANTHER" id="PTHR13184">
    <property type="entry name" value="37S RIBOSOMAL PROTEIN S22"/>
    <property type="match status" value="1"/>
</dbReference>
<keyword evidence="5" id="KW-0411">Iron-sulfur</keyword>
<dbReference type="STRING" id="35722.A0A0B7N2D4"/>
<comment type="function">
    <text evidence="7">Mitochondrial ribosome (mitoribosome) assembly factor. Binds at the interface of the head and body domains of the mitochondrial small ribosomal subunit (mt-SSU), occluding the mRNA channel and preventing compaction of the head domain towards the body. Probable inactive methyltransferase: retains the characteristic folding and ability to bind S-adenosyl-L-methionine, but it probably lost its methyltransferase activity.</text>
</comment>
<dbReference type="GO" id="GO:0005763">
    <property type="term" value="C:mitochondrial small ribosomal subunit"/>
    <property type="evidence" value="ECO:0007669"/>
    <property type="project" value="TreeGrafter"/>
</dbReference>
<proteinExistence type="predicted"/>
<dbReference type="Gene3D" id="3.40.50.150">
    <property type="entry name" value="Vaccinia Virus protein VP39"/>
    <property type="match status" value="1"/>
</dbReference>
<evidence type="ECO:0000256" key="3">
    <source>
        <dbReference type="ARBA" id="ARBA00022946"/>
    </source>
</evidence>
<keyword evidence="4" id="KW-0408">Iron</keyword>
<keyword evidence="3" id="KW-0809">Transit peptide</keyword>
<dbReference type="Pfam" id="PF09243">
    <property type="entry name" value="Rsm22"/>
    <property type="match status" value="1"/>
</dbReference>
<gene>
    <name evidence="8" type="primary">PARPA_03077.1 scaffold 6726</name>
</gene>
<dbReference type="InterPro" id="IPR015324">
    <property type="entry name" value="Ribosomal_Rsm22-like"/>
</dbReference>
<name>A0A0B7N2D4_9FUNG</name>
<dbReference type="PANTHER" id="PTHR13184:SF5">
    <property type="entry name" value="METHYLTRANSFERASE-LIKE PROTEIN 17, MITOCHONDRIAL"/>
    <property type="match status" value="1"/>
</dbReference>
<evidence type="ECO:0000313" key="8">
    <source>
        <dbReference type="EMBL" id="CEP09548.1"/>
    </source>
</evidence>
<evidence type="ECO:0000313" key="9">
    <source>
        <dbReference type="Proteomes" id="UP000054107"/>
    </source>
</evidence>
<dbReference type="GO" id="GO:0003735">
    <property type="term" value="F:structural constituent of ribosome"/>
    <property type="evidence" value="ECO:0007669"/>
    <property type="project" value="TreeGrafter"/>
</dbReference>
<accession>A0A0B7N2D4</accession>
<evidence type="ECO:0000256" key="4">
    <source>
        <dbReference type="ARBA" id="ARBA00023004"/>
    </source>
</evidence>
<dbReference type="GO" id="GO:0006412">
    <property type="term" value="P:translation"/>
    <property type="evidence" value="ECO:0007669"/>
    <property type="project" value="InterPro"/>
</dbReference>
<sequence>MATKQFVRRLAATRYCSSKKAIFLTEKQLQSLSLDQERELLATEISVSSTPHVRSSDEAVFGRKRIGCVELPKPLIKGITDLVEGHDKRLIRADALRLYDALRSTAKIVKESSEDFDGSRKAKKLRNASSSSAKALVEPHKLSFGPRESVAYAAGVLPSTFAAVTNVMHEISARIADFHPRSMLDFSTGPGTAIWAAREVFKLEKCVGVDLSEDMLRVAEQLEESVKTDSDNAIEFKRYLSFDPKAPQTDLVISAFTLGDIASVALQKSTVEQLWAQTGDILVLIERGTPIGFSNIARARQWILDLESVNAHVVAPCSHDHPCPLLFTPQAKPENIWCHFSQRVQRPSFLMKTKHSKFNAEDSKYSYVVLRRGSRPTAFATLEEQAYQWPRLIQPPLKKNGHVVMDVCSKEGEIQRMVIPKSQGKIPYRDARKAMWGDLFPHSPKNKVVTRVSKGVAMHGAAVPECWLCNGGWRINNK</sequence>
<keyword evidence="9" id="KW-1185">Reference proteome</keyword>
<keyword evidence="2" id="KW-0479">Metal-binding</keyword>
<evidence type="ECO:0000256" key="5">
    <source>
        <dbReference type="ARBA" id="ARBA00023014"/>
    </source>
</evidence>
<protein>
    <recommendedName>
        <fullName evidence="10">Methyltransferase domain-containing protein</fullName>
    </recommendedName>
</protein>
<dbReference type="GO" id="GO:0008168">
    <property type="term" value="F:methyltransferase activity"/>
    <property type="evidence" value="ECO:0007669"/>
    <property type="project" value="InterPro"/>
</dbReference>
<dbReference type="InterPro" id="IPR052571">
    <property type="entry name" value="Mt_RNA_Methyltransferase"/>
</dbReference>
<dbReference type="GO" id="GO:0051536">
    <property type="term" value="F:iron-sulfur cluster binding"/>
    <property type="evidence" value="ECO:0007669"/>
    <property type="project" value="UniProtKB-KW"/>
</dbReference>
<dbReference type="GO" id="GO:0046872">
    <property type="term" value="F:metal ion binding"/>
    <property type="evidence" value="ECO:0007669"/>
    <property type="project" value="UniProtKB-KW"/>
</dbReference>
<reference evidence="8 9" key="1">
    <citation type="submission" date="2014-09" db="EMBL/GenBank/DDBJ databases">
        <authorList>
            <person name="Ellenberger Sabrina"/>
        </authorList>
    </citation>
    <scope>NUCLEOTIDE SEQUENCE [LARGE SCALE GENOMIC DNA]</scope>
    <source>
        <strain evidence="8 9">CBS 412.66</strain>
    </source>
</reference>
<keyword evidence="6" id="KW-0496">Mitochondrion</keyword>
<dbReference type="Proteomes" id="UP000054107">
    <property type="component" value="Unassembled WGS sequence"/>
</dbReference>